<comment type="caution">
    <text evidence="4">The sequence shown here is derived from an EMBL/GenBank/DDBJ whole genome shotgun (WGS) entry which is preliminary data.</text>
</comment>
<reference evidence="4" key="1">
    <citation type="submission" date="2021-02" db="EMBL/GenBank/DDBJ databases">
        <title>First Annotated Genome of the Yellow-green Alga Tribonema minus.</title>
        <authorList>
            <person name="Mahan K.M."/>
        </authorList>
    </citation>
    <scope>NUCLEOTIDE SEQUENCE</scope>
    <source>
        <strain evidence="4">UTEX B ZZ1240</strain>
    </source>
</reference>
<feature type="non-terminal residue" evidence="4">
    <location>
        <position position="728"/>
    </location>
</feature>
<dbReference type="Proteomes" id="UP000664859">
    <property type="component" value="Unassembled WGS sequence"/>
</dbReference>
<evidence type="ECO:0000313" key="4">
    <source>
        <dbReference type="EMBL" id="KAG5177850.1"/>
    </source>
</evidence>
<dbReference type="SMART" id="SM00498">
    <property type="entry name" value="FH2"/>
    <property type="match status" value="1"/>
</dbReference>
<dbReference type="Pfam" id="PF02181">
    <property type="entry name" value="FH2"/>
    <property type="match status" value="1"/>
</dbReference>
<evidence type="ECO:0000313" key="5">
    <source>
        <dbReference type="Proteomes" id="UP000664859"/>
    </source>
</evidence>
<accession>A0A836C9A0</accession>
<proteinExistence type="inferred from homology"/>
<dbReference type="AlphaFoldDB" id="A0A836C9A0"/>
<dbReference type="Gene3D" id="1.20.58.2220">
    <property type="entry name" value="Formin, FH2 domain"/>
    <property type="match status" value="1"/>
</dbReference>
<dbReference type="SUPFAM" id="SSF101447">
    <property type="entry name" value="Formin homology 2 domain (FH2 domain)"/>
    <property type="match status" value="1"/>
</dbReference>
<organism evidence="4 5">
    <name type="scientific">Tribonema minus</name>
    <dbReference type="NCBI Taxonomy" id="303371"/>
    <lineage>
        <taxon>Eukaryota</taxon>
        <taxon>Sar</taxon>
        <taxon>Stramenopiles</taxon>
        <taxon>Ochrophyta</taxon>
        <taxon>PX clade</taxon>
        <taxon>Xanthophyceae</taxon>
        <taxon>Tribonematales</taxon>
        <taxon>Tribonemataceae</taxon>
        <taxon>Tribonema</taxon>
    </lineage>
</organism>
<dbReference type="InterPro" id="IPR019309">
    <property type="entry name" value="WASHC3"/>
</dbReference>
<name>A0A836C9A0_9STRA</name>
<dbReference type="EMBL" id="JAFCMP010000521">
    <property type="protein sequence ID" value="KAG5177850.1"/>
    <property type="molecule type" value="Genomic_DNA"/>
</dbReference>
<gene>
    <name evidence="4" type="ORF">JKP88DRAFT_331372</name>
</gene>
<feature type="region of interest" description="Disordered" evidence="2">
    <location>
        <begin position="411"/>
        <end position="436"/>
    </location>
</feature>
<dbReference type="OrthoDB" id="1668162at2759"/>
<keyword evidence="5" id="KW-1185">Reference proteome</keyword>
<dbReference type="GO" id="GO:0030041">
    <property type="term" value="P:actin filament polymerization"/>
    <property type="evidence" value="ECO:0007669"/>
    <property type="project" value="TreeGrafter"/>
</dbReference>
<feature type="non-terminal residue" evidence="4">
    <location>
        <position position="1"/>
    </location>
</feature>
<evidence type="ECO:0000256" key="1">
    <source>
        <dbReference type="ARBA" id="ARBA00006290"/>
    </source>
</evidence>
<dbReference type="GO" id="GO:0006887">
    <property type="term" value="P:exocytosis"/>
    <property type="evidence" value="ECO:0007669"/>
    <property type="project" value="TreeGrafter"/>
</dbReference>
<dbReference type="InterPro" id="IPR042201">
    <property type="entry name" value="FH2_Formin_sf"/>
</dbReference>
<dbReference type="InterPro" id="IPR015425">
    <property type="entry name" value="FH2_Formin"/>
</dbReference>
<evidence type="ECO:0000256" key="2">
    <source>
        <dbReference type="SAM" id="MobiDB-lite"/>
    </source>
</evidence>
<evidence type="ECO:0000259" key="3">
    <source>
        <dbReference type="PROSITE" id="PS51444"/>
    </source>
</evidence>
<sequence length="728" mass="77655">YDKFFKMLKAGVPRGAVELKMNAEGLDPAGLDAPPAAAAAAAAPAAALVAAQDDPRFEQYFKMLKAGVPRGAVENKMSADGVDASVLDRPAEPAPGAAAAAAPAAAAQAAAAAAPSARDDPRYAKFFMMLKAGVPRAAVEQKMSGEGMDMSVLDEPAALAPGAATAAAAAAATAAAAPQLPTAQDDPRYVQFFKMLKTGVPRGAVENKMRAEGFDASVLDKPNEPAPGAVPVAAAPQLPAALDDPRYETFFKMLKRGVPRGAVENKMRAEGFDVSVLDKPTEPAPGAVPIAAAPQLPTAQDDPRYEKYFKMLKAGVPRVAVEHKMNGEGLDVSVLDKPTEPAPGAVPLAAAPQLPAAQDDPRYVQFFKMLKTGVPRGAVENKMRAEGLDASVLDKPNEPAPGAVAAAACAASDTAAAPPGRGGGKPPPPREKRRKIHWTSIPRERVLNAEDSVWAGSEESIKIDMDELEELFVEKLDEQKKEKKEEKEVRPYTTTSRLRLNCICSGCMNIYGKDGPAKAAKIALLDGKRGMNCAIAIARVKMAYAEIREVVLTLREGALTEEQLTQLLEFMPTEEEEGTLRGYKDSGADVEALGEAEKFMLEMAAVPQRAPRIKAMLFKEQLFGRIDELRGTAGLVEAACDDVKLSLRLKRLLSIILKLGNELNQHATTGFTLESLLKLNTAKAFDKKTSILHYLVMLADRNDPTLLDFKDDLKHVFPASRVLLTQAS</sequence>
<comment type="similarity">
    <text evidence="1">Belongs to the CCDC53 family.</text>
</comment>
<dbReference type="PANTHER" id="PTHR13015:SF0">
    <property type="entry name" value="WASH COMPLEX SUBUNIT 3"/>
    <property type="match status" value="1"/>
</dbReference>
<dbReference type="PANTHER" id="PTHR13015">
    <property type="entry name" value="PROTEIN AD-016-RELATED"/>
    <property type="match status" value="1"/>
</dbReference>
<protein>
    <recommendedName>
        <fullName evidence="3">FH2 domain-containing protein</fullName>
    </recommendedName>
</protein>
<feature type="domain" description="FH2" evidence="3">
    <location>
        <begin position="423"/>
        <end position="728"/>
    </location>
</feature>
<dbReference type="Pfam" id="PF10152">
    <property type="entry name" value="CCDC53"/>
    <property type="match status" value="7"/>
</dbReference>
<dbReference type="GO" id="GO:0071203">
    <property type="term" value="C:WASH complex"/>
    <property type="evidence" value="ECO:0007669"/>
    <property type="project" value="InterPro"/>
</dbReference>
<dbReference type="PROSITE" id="PS51444">
    <property type="entry name" value="FH2"/>
    <property type="match status" value="1"/>
</dbReference>